<dbReference type="RefSeq" id="WP_166228912.1">
    <property type="nucleotide sequence ID" value="NZ_CP049989.1"/>
</dbReference>
<evidence type="ECO:0008006" key="4">
    <source>
        <dbReference type="Google" id="ProtNLM"/>
    </source>
</evidence>
<evidence type="ECO:0000313" key="3">
    <source>
        <dbReference type="Proteomes" id="UP000503162"/>
    </source>
</evidence>
<reference evidence="2 3" key="1">
    <citation type="submission" date="2020-03" db="EMBL/GenBank/DDBJ databases">
        <title>Hydrogenophaga sp. nov. isolated from cyanobacterial mat.</title>
        <authorList>
            <person name="Thorat V."/>
            <person name="Kirdat K."/>
            <person name="Tiwarekar B."/>
            <person name="Costa E.D."/>
            <person name="Yadav A."/>
        </authorList>
    </citation>
    <scope>NUCLEOTIDE SEQUENCE [LARGE SCALE GENOMIC DNA]</scope>
    <source>
        <strain evidence="2 3">BA0156</strain>
    </source>
</reference>
<dbReference type="KEGG" id="hcz:G9Q37_16695"/>
<dbReference type="AlphaFoldDB" id="A0A6G8IKQ7"/>
<feature type="signal peptide" evidence="1">
    <location>
        <begin position="1"/>
        <end position="27"/>
    </location>
</feature>
<keyword evidence="3" id="KW-1185">Reference proteome</keyword>
<feature type="chain" id="PRO_5026115246" description="DUF4390 domain-containing protein" evidence="1">
    <location>
        <begin position="28"/>
        <end position="171"/>
    </location>
</feature>
<protein>
    <recommendedName>
        <fullName evidence="4">DUF4390 domain-containing protein</fullName>
    </recommendedName>
</protein>
<dbReference type="Proteomes" id="UP000503162">
    <property type="component" value="Chromosome"/>
</dbReference>
<keyword evidence="1" id="KW-0732">Signal</keyword>
<accession>A0A6G8IKQ7</accession>
<name>A0A6G8IKQ7_9BURK</name>
<evidence type="ECO:0000313" key="2">
    <source>
        <dbReference type="EMBL" id="QIM53673.1"/>
    </source>
</evidence>
<gene>
    <name evidence="2" type="ORF">G9Q37_16695</name>
</gene>
<evidence type="ECO:0000256" key="1">
    <source>
        <dbReference type="SAM" id="SignalP"/>
    </source>
</evidence>
<proteinExistence type="predicted"/>
<dbReference type="EMBL" id="CP049989">
    <property type="protein sequence ID" value="QIM53673.1"/>
    <property type="molecule type" value="Genomic_DNA"/>
</dbReference>
<sequence length="171" mass="18451">MRALPCVLLACALAGISGLGAPARAQAWHRLDSAASARPQVAALQVTDETGQPFGQNPFAQQARARFGRVEYRVVTAPYLRRRARIDLVLPPTVAGLLRPQGLVFEWRGLDGAQDGRLTPGQRQPLWTGVITQAVTPLAIELEMRLDLGAMGPWNGGHFGVEPGFELVLLP</sequence>
<organism evidence="2 3">
    <name type="scientific">Hydrogenophaga crocea</name>
    <dbReference type="NCBI Taxonomy" id="2716225"/>
    <lineage>
        <taxon>Bacteria</taxon>
        <taxon>Pseudomonadati</taxon>
        <taxon>Pseudomonadota</taxon>
        <taxon>Betaproteobacteria</taxon>
        <taxon>Burkholderiales</taxon>
        <taxon>Comamonadaceae</taxon>
        <taxon>Hydrogenophaga</taxon>
    </lineage>
</organism>